<dbReference type="Gene3D" id="3.30.450.20">
    <property type="entry name" value="PAS domain"/>
    <property type="match status" value="1"/>
</dbReference>
<dbReference type="PROSITE" id="PS50110">
    <property type="entry name" value="RESPONSE_REGULATORY"/>
    <property type="match status" value="1"/>
</dbReference>
<keyword evidence="9" id="KW-1185">Reference proteome</keyword>
<dbReference type="Pfam" id="PF00072">
    <property type="entry name" value="Response_reg"/>
    <property type="match status" value="1"/>
</dbReference>
<organism evidence="8 10">
    <name type="scientific">Legionella birminghamensis</name>
    <dbReference type="NCBI Taxonomy" id="28083"/>
    <lineage>
        <taxon>Bacteria</taxon>
        <taxon>Pseudomonadati</taxon>
        <taxon>Pseudomonadota</taxon>
        <taxon>Gammaproteobacteria</taxon>
        <taxon>Legionellales</taxon>
        <taxon>Legionellaceae</taxon>
        <taxon>Legionella</taxon>
    </lineage>
</organism>
<evidence type="ECO:0000256" key="3">
    <source>
        <dbReference type="PROSITE-ProRule" id="PRU00169"/>
    </source>
</evidence>
<feature type="domain" description="Response regulatory" evidence="5">
    <location>
        <begin position="177"/>
        <end position="295"/>
    </location>
</feature>
<dbReference type="Proteomes" id="UP000054735">
    <property type="component" value="Unassembled WGS sequence"/>
</dbReference>
<dbReference type="SMART" id="SM00448">
    <property type="entry name" value="REC"/>
    <property type="match status" value="1"/>
</dbReference>
<evidence type="ECO:0000256" key="1">
    <source>
        <dbReference type="ARBA" id="ARBA00022553"/>
    </source>
</evidence>
<feature type="domain" description="PAC" evidence="6">
    <location>
        <begin position="96"/>
        <end position="148"/>
    </location>
</feature>
<feature type="modified residue" description="4-aspartylphosphate" evidence="3">
    <location>
        <position position="226"/>
    </location>
</feature>
<dbReference type="InterPro" id="IPR035965">
    <property type="entry name" value="PAS-like_dom_sf"/>
</dbReference>
<proteinExistence type="predicted"/>
<dbReference type="SMART" id="SM00091">
    <property type="entry name" value="PAS"/>
    <property type="match status" value="1"/>
</dbReference>
<evidence type="ECO:0000313" key="7">
    <source>
        <dbReference type="EMBL" id="KTC68339.1"/>
    </source>
</evidence>
<gene>
    <name evidence="8" type="primary">luxN</name>
    <name evidence="7" type="ORF">Lbir_2941</name>
    <name evidence="8" type="ORF">NCTC12437_00714</name>
</gene>
<dbReference type="SUPFAM" id="SSF55785">
    <property type="entry name" value="PYP-like sensor domain (PAS domain)"/>
    <property type="match status" value="1"/>
</dbReference>
<dbReference type="GO" id="GO:0000160">
    <property type="term" value="P:phosphorelay signal transduction system"/>
    <property type="evidence" value="ECO:0007669"/>
    <property type="project" value="UniProtKB-KW"/>
</dbReference>
<dbReference type="PROSITE" id="PS50113">
    <property type="entry name" value="PAC"/>
    <property type="match status" value="1"/>
</dbReference>
<dbReference type="EMBL" id="LNXT01000048">
    <property type="protein sequence ID" value="KTC68339.1"/>
    <property type="molecule type" value="Genomic_DNA"/>
</dbReference>
<evidence type="ECO:0000256" key="4">
    <source>
        <dbReference type="SAM" id="Coils"/>
    </source>
</evidence>
<protein>
    <submittedName>
        <fullName evidence="8">Sensory box sensor histidine kinase/response regulator</fullName>
        <ecNumber evidence="8">2.7.13.3</ecNumber>
    </submittedName>
</protein>
<dbReference type="PANTHER" id="PTHR45339">
    <property type="entry name" value="HYBRID SIGNAL TRANSDUCTION HISTIDINE KINASE J"/>
    <property type="match status" value="1"/>
</dbReference>
<dbReference type="EC" id="2.7.13.3" evidence="8"/>
<dbReference type="InterPro" id="IPR011006">
    <property type="entry name" value="CheY-like_superfamily"/>
</dbReference>
<keyword evidence="2" id="KW-0902">Two-component regulatory system</keyword>
<dbReference type="CDD" id="cd00130">
    <property type="entry name" value="PAS"/>
    <property type="match status" value="1"/>
</dbReference>
<dbReference type="InterPro" id="IPR000014">
    <property type="entry name" value="PAS"/>
</dbReference>
<evidence type="ECO:0000313" key="10">
    <source>
        <dbReference type="Proteomes" id="UP000255066"/>
    </source>
</evidence>
<evidence type="ECO:0000313" key="8">
    <source>
        <dbReference type="EMBL" id="STX30947.1"/>
    </source>
</evidence>
<dbReference type="EMBL" id="UGNW01000001">
    <property type="protein sequence ID" value="STX30947.1"/>
    <property type="molecule type" value="Genomic_DNA"/>
</dbReference>
<dbReference type="Pfam" id="PF13426">
    <property type="entry name" value="PAS_9"/>
    <property type="match status" value="1"/>
</dbReference>
<evidence type="ECO:0000313" key="9">
    <source>
        <dbReference type="Proteomes" id="UP000054735"/>
    </source>
</evidence>
<dbReference type="SUPFAM" id="SSF52172">
    <property type="entry name" value="CheY-like"/>
    <property type="match status" value="1"/>
</dbReference>
<dbReference type="InterPro" id="IPR001789">
    <property type="entry name" value="Sig_transdc_resp-reg_receiver"/>
</dbReference>
<dbReference type="GO" id="GO:0004673">
    <property type="term" value="F:protein histidine kinase activity"/>
    <property type="evidence" value="ECO:0007669"/>
    <property type="project" value="UniProtKB-EC"/>
</dbReference>
<dbReference type="OrthoDB" id="9802383at2"/>
<sequence>MTDATHGEFNNLESLHHYYHSIINYMPNLVYVLDKNCMIVDCNQNFLDLLQLERLEDMPGTLYSQLVEQSHLSEARVQKLKQDDINALLEAKPLLEVKEAPVIDANEKIHYYHSSRIPLFNEQNQLTGMVVILVDMTEKKKLEEELQNLKDRLKTHGVSESDHPQARIFRDPKNPPKVLMIEDNAIAQKAVQALLMQLDCQVDVADSGEKAVSLFKPGKYDLIFMDIGLEDGSGYVVSKKLRQIEDGSGFRVPIIALTGYEADVVKMDCNDYFMEGAITKPLTSEQARQIIEHYIYHMDIPISGLKTTKPM</sequence>
<dbReference type="STRING" id="28083.Lbir_2941"/>
<feature type="coiled-coil region" evidence="4">
    <location>
        <begin position="132"/>
        <end position="159"/>
    </location>
</feature>
<dbReference type="InterPro" id="IPR000700">
    <property type="entry name" value="PAS-assoc_C"/>
</dbReference>
<dbReference type="Proteomes" id="UP000255066">
    <property type="component" value="Unassembled WGS sequence"/>
</dbReference>
<keyword evidence="8" id="KW-0808">Transferase</keyword>
<keyword evidence="1 3" id="KW-0597">Phosphoprotein</keyword>
<evidence type="ECO:0000259" key="5">
    <source>
        <dbReference type="PROSITE" id="PS50110"/>
    </source>
</evidence>
<keyword evidence="4" id="KW-0175">Coiled coil</keyword>
<dbReference type="RefSeq" id="WP_058524909.1">
    <property type="nucleotide sequence ID" value="NZ_CAAAHV010000010.1"/>
</dbReference>
<keyword evidence="8" id="KW-0418">Kinase</keyword>
<dbReference type="CDD" id="cd17546">
    <property type="entry name" value="REC_hyHK_CKI1_RcsC-like"/>
    <property type="match status" value="1"/>
</dbReference>
<name>A0A378I6W7_9GAMM</name>
<dbReference type="AlphaFoldDB" id="A0A378I6W7"/>
<reference evidence="7 9" key="1">
    <citation type="submission" date="2015-11" db="EMBL/GenBank/DDBJ databases">
        <title>Genomic analysis of 38 Legionella species identifies large and diverse effector repertoires.</title>
        <authorList>
            <person name="Burstein D."/>
            <person name="Amaro F."/>
            <person name="Zusman T."/>
            <person name="Lifshitz Z."/>
            <person name="Cohen O."/>
            <person name="Gilbert J.A."/>
            <person name="Pupko T."/>
            <person name="Shuman H.A."/>
            <person name="Segal G."/>
        </authorList>
    </citation>
    <scope>NUCLEOTIDE SEQUENCE [LARGE SCALE GENOMIC DNA]</scope>
    <source>
        <strain evidence="7 9">CDC#1407-AL-14</strain>
    </source>
</reference>
<accession>A0A378I6W7</accession>
<reference evidence="8 10" key="2">
    <citation type="submission" date="2018-06" db="EMBL/GenBank/DDBJ databases">
        <authorList>
            <consortium name="Pathogen Informatics"/>
            <person name="Doyle S."/>
        </authorList>
    </citation>
    <scope>NUCLEOTIDE SEQUENCE [LARGE SCALE GENOMIC DNA]</scope>
    <source>
        <strain evidence="8 10">NCTC12437</strain>
    </source>
</reference>
<evidence type="ECO:0000259" key="6">
    <source>
        <dbReference type="PROSITE" id="PS50113"/>
    </source>
</evidence>
<evidence type="ECO:0000256" key="2">
    <source>
        <dbReference type="ARBA" id="ARBA00023012"/>
    </source>
</evidence>
<dbReference type="PANTHER" id="PTHR45339:SF1">
    <property type="entry name" value="HYBRID SIGNAL TRANSDUCTION HISTIDINE KINASE J"/>
    <property type="match status" value="1"/>
</dbReference>
<dbReference type="Gene3D" id="3.40.50.2300">
    <property type="match status" value="1"/>
</dbReference>